<dbReference type="InterPro" id="IPR010994">
    <property type="entry name" value="RuvA_2-like"/>
</dbReference>
<dbReference type="Gene3D" id="1.10.150.320">
    <property type="entry name" value="Photosystem II 12 kDa extrinsic protein"/>
    <property type="match status" value="1"/>
</dbReference>
<feature type="signal peptide" evidence="1">
    <location>
        <begin position="1"/>
        <end position="20"/>
    </location>
</feature>
<evidence type="ECO:0000313" key="2">
    <source>
        <dbReference type="EMBL" id="APW42245.1"/>
    </source>
</evidence>
<keyword evidence="3" id="KW-1185">Reference proteome</keyword>
<reference evidence="2 3" key="1">
    <citation type="submission" date="2017-01" db="EMBL/GenBank/DDBJ databases">
        <authorList>
            <person name="Mah S.A."/>
            <person name="Swanson W.J."/>
            <person name="Moy G.W."/>
            <person name="Vacquier V.D."/>
        </authorList>
    </citation>
    <scope>NUCLEOTIDE SEQUENCE [LARGE SCALE GENOMIC DNA]</scope>
    <source>
        <strain evidence="2 3">DSM 22694</strain>
    </source>
</reference>
<name>A0A1P8K8B4_9BURK</name>
<dbReference type="SUPFAM" id="SSF47781">
    <property type="entry name" value="RuvA domain 2-like"/>
    <property type="match status" value="1"/>
</dbReference>
<keyword evidence="1" id="KW-0732">Signal</keyword>
<dbReference type="STRING" id="1484693.RS694_06645"/>
<dbReference type="AlphaFoldDB" id="A0A1P8K8B4"/>
<proteinExistence type="predicted"/>
<dbReference type="EMBL" id="CP019239">
    <property type="protein sequence ID" value="APW42245.1"/>
    <property type="molecule type" value="Genomic_DNA"/>
</dbReference>
<evidence type="ECO:0008006" key="4">
    <source>
        <dbReference type="Google" id="ProtNLM"/>
    </source>
</evidence>
<dbReference type="RefSeq" id="WP_029705987.1">
    <property type="nucleotide sequence ID" value="NZ_CP019239.1"/>
</dbReference>
<feature type="chain" id="PRO_5010231781" description="Competence protein ComE" evidence="1">
    <location>
        <begin position="21"/>
        <end position="92"/>
    </location>
</feature>
<evidence type="ECO:0000313" key="3">
    <source>
        <dbReference type="Proteomes" id="UP000186110"/>
    </source>
</evidence>
<sequence length="92" mass="9698">MLKRCLMFLSIALLSAASFAAVEVNQATEAELDSIRGLGPSSTARILKAREQGAFKDWADFMVRVKGLKPATAAKLSKAGLTVQGSPYAGTP</sequence>
<dbReference type="KEGG" id="rsb:RS694_06645"/>
<evidence type="ECO:0000256" key="1">
    <source>
        <dbReference type="SAM" id="SignalP"/>
    </source>
</evidence>
<dbReference type="Pfam" id="PF12836">
    <property type="entry name" value="HHH_3"/>
    <property type="match status" value="1"/>
</dbReference>
<protein>
    <recommendedName>
        <fullName evidence="4">Competence protein ComE</fullName>
    </recommendedName>
</protein>
<gene>
    <name evidence="2" type="ORF">RS694_06645</name>
</gene>
<dbReference type="Proteomes" id="UP000186110">
    <property type="component" value="Chromosome"/>
</dbReference>
<accession>A0A1P8K8B4</accession>
<organism evidence="2 3">
    <name type="scientific">Rhodoferax saidenbachensis</name>
    <dbReference type="NCBI Taxonomy" id="1484693"/>
    <lineage>
        <taxon>Bacteria</taxon>
        <taxon>Pseudomonadati</taxon>
        <taxon>Pseudomonadota</taxon>
        <taxon>Betaproteobacteria</taxon>
        <taxon>Burkholderiales</taxon>
        <taxon>Comamonadaceae</taxon>
        <taxon>Rhodoferax</taxon>
    </lineage>
</organism>
<dbReference type="eggNOG" id="COG1555">
    <property type="taxonomic scope" value="Bacteria"/>
</dbReference>